<keyword evidence="3" id="KW-1185">Reference proteome</keyword>
<feature type="signal peptide" evidence="1">
    <location>
        <begin position="1"/>
        <end position="19"/>
    </location>
</feature>
<comment type="caution">
    <text evidence="2">The sequence shown here is derived from an EMBL/GenBank/DDBJ whole genome shotgun (WGS) entry which is preliminary data.</text>
</comment>
<evidence type="ECO:0000256" key="1">
    <source>
        <dbReference type="SAM" id="SignalP"/>
    </source>
</evidence>
<reference evidence="2 3" key="1">
    <citation type="submission" date="2022-10" db="EMBL/GenBank/DDBJ databases">
        <title>Aestuariibacter sp. AA17 isolated from Montipora capitata coral fragment.</title>
        <authorList>
            <person name="Emsley S.A."/>
            <person name="Pfannmuller K.M."/>
            <person name="Loughran R.M."/>
            <person name="Shlafstein M."/>
            <person name="Papke E."/>
            <person name="Saw J.H."/>
            <person name="Ushijima B."/>
            <person name="Videau P."/>
        </authorList>
    </citation>
    <scope>NUCLEOTIDE SEQUENCE [LARGE SCALE GENOMIC DNA]</scope>
    <source>
        <strain evidence="2 3">AA17</strain>
    </source>
</reference>
<evidence type="ECO:0000313" key="2">
    <source>
        <dbReference type="EMBL" id="MCV2884571.1"/>
    </source>
</evidence>
<dbReference type="EMBL" id="JAOWKX010000003">
    <property type="protein sequence ID" value="MCV2884571.1"/>
    <property type="molecule type" value="Genomic_DNA"/>
</dbReference>
<sequence>MKPIVLFMSVLLFSANLFASVKSASVCAPEWEFYTEKNGSGLYHDIWKEVFEKHGVAIEMTYSVYERCEKGLSDSPAQYDVMPGCYESDPGLKSDIELGIELLTIVFDPSRQTWNDKTSLSGKNVAWEQGFTFKEVGIVPEDAKHSPYTKLVQGLKMLTAGRVDYVIDYPQAVSERVEELGIKGKVNIIEHALTGPKFYMCFADNENGQALLSHYNEKMKPLFESGWIKALYNKYEDPAF</sequence>
<accession>A0ABT3A7A9</accession>
<feature type="chain" id="PRO_5047136545" evidence="1">
    <location>
        <begin position="20"/>
        <end position="240"/>
    </location>
</feature>
<protein>
    <submittedName>
        <fullName evidence="2">Transporter substrate-binding domain-containing protein</fullName>
    </submittedName>
</protein>
<proteinExistence type="predicted"/>
<dbReference type="Proteomes" id="UP001652504">
    <property type="component" value="Unassembled WGS sequence"/>
</dbReference>
<evidence type="ECO:0000313" key="3">
    <source>
        <dbReference type="Proteomes" id="UP001652504"/>
    </source>
</evidence>
<dbReference type="RefSeq" id="WP_263711851.1">
    <property type="nucleotide sequence ID" value="NZ_JAOWKX010000003.1"/>
</dbReference>
<keyword evidence="1" id="KW-0732">Signal</keyword>
<organism evidence="2 3">
    <name type="scientific">Fluctibacter corallii</name>
    <dbReference type="NCBI Taxonomy" id="2984329"/>
    <lineage>
        <taxon>Bacteria</taxon>
        <taxon>Pseudomonadati</taxon>
        <taxon>Pseudomonadota</taxon>
        <taxon>Gammaproteobacteria</taxon>
        <taxon>Alteromonadales</taxon>
        <taxon>Alteromonadaceae</taxon>
        <taxon>Fluctibacter</taxon>
    </lineage>
</organism>
<dbReference type="Gene3D" id="3.40.190.10">
    <property type="entry name" value="Periplasmic binding protein-like II"/>
    <property type="match status" value="2"/>
</dbReference>
<dbReference type="SUPFAM" id="SSF53850">
    <property type="entry name" value="Periplasmic binding protein-like II"/>
    <property type="match status" value="1"/>
</dbReference>
<gene>
    <name evidence="2" type="ORF">OE749_07680</name>
</gene>
<name>A0ABT3A7A9_9ALTE</name>